<dbReference type="InterPro" id="IPR027558">
    <property type="entry name" value="Pre_pil_HX9DG_C"/>
</dbReference>
<dbReference type="NCBIfam" id="TIGR02532">
    <property type="entry name" value="IV_pilin_GFxxxE"/>
    <property type="match status" value="1"/>
</dbReference>
<dbReference type="GO" id="GO:0015628">
    <property type="term" value="P:protein secretion by the type II secretion system"/>
    <property type="evidence" value="ECO:0007669"/>
    <property type="project" value="InterPro"/>
</dbReference>
<reference evidence="4" key="1">
    <citation type="submission" date="2013-03" db="EMBL/GenBank/DDBJ databases">
        <title>Genome sequence of Chthonomonas calidirosea, the first sequenced genome from the Armatimonadetes phylum (formally candidate division OP10).</title>
        <authorList>
            <person name="Lee K.C.Y."/>
            <person name="Morgan X.C."/>
            <person name="Dunfield P.F."/>
            <person name="Tamas I."/>
            <person name="Houghton K.M."/>
            <person name="Vyssotski M."/>
            <person name="Ryan J.L.J."/>
            <person name="Lagutin K."/>
            <person name="McDonald I.R."/>
            <person name="Stott M.B."/>
        </authorList>
    </citation>
    <scope>NUCLEOTIDE SEQUENCE [LARGE SCALE GENOMIC DNA]</scope>
    <source>
        <strain evidence="4">DSM 23976 / ICMP 18418 / T49</strain>
    </source>
</reference>
<dbReference type="Proteomes" id="UP000014227">
    <property type="component" value="Chromosome I"/>
</dbReference>
<evidence type="ECO:0000259" key="2">
    <source>
        <dbReference type="Pfam" id="PF07596"/>
    </source>
</evidence>
<dbReference type="RefSeq" id="WP_016483138.1">
    <property type="nucleotide sequence ID" value="NC_021487.1"/>
</dbReference>
<dbReference type="Pfam" id="PF07596">
    <property type="entry name" value="SBP_bac_10"/>
    <property type="match status" value="1"/>
</dbReference>
<keyword evidence="4" id="KW-1185">Reference proteome</keyword>
<proteinExistence type="predicted"/>
<gene>
    <name evidence="3" type="ORF">CCALI_01797</name>
</gene>
<dbReference type="EMBL" id="HF951689">
    <property type="protein sequence ID" value="CCW35610.1"/>
    <property type="molecule type" value="Genomic_DNA"/>
</dbReference>
<dbReference type="Gene3D" id="3.30.700.10">
    <property type="entry name" value="Glycoprotein, Type 4 Pilin"/>
    <property type="match status" value="1"/>
</dbReference>
<dbReference type="PRINTS" id="PR00813">
    <property type="entry name" value="BCTERIALGSPG"/>
</dbReference>
<evidence type="ECO:0000256" key="1">
    <source>
        <dbReference type="ARBA" id="ARBA00022481"/>
    </source>
</evidence>
<dbReference type="InterPro" id="IPR045584">
    <property type="entry name" value="Pilin-like"/>
</dbReference>
<name>S0EZA1_CHTCT</name>
<dbReference type="KEGG" id="ccz:CCALI_01797"/>
<dbReference type="NCBIfam" id="TIGR04294">
    <property type="entry name" value="pre_pil_HX9DG"/>
    <property type="match status" value="1"/>
</dbReference>
<evidence type="ECO:0000313" key="4">
    <source>
        <dbReference type="Proteomes" id="UP000014227"/>
    </source>
</evidence>
<dbReference type="InterPro" id="IPR000983">
    <property type="entry name" value="Bac_GSPG_pilin"/>
</dbReference>
<dbReference type="InterPro" id="IPR011453">
    <property type="entry name" value="DUF1559"/>
</dbReference>
<dbReference type="PROSITE" id="PS00409">
    <property type="entry name" value="PROKAR_NTER_METHYL"/>
    <property type="match status" value="1"/>
</dbReference>
<protein>
    <submittedName>
        <fullName evidence="3">Prepilin-type N-terminal cleavage/methylation domain</fullName>
    </submittedName>
</protein>
<evidence type="ECO:0000313" key="3">
    <source>
        <dbReference type="EMBL" id="CCW35610.1"/>
    </source>
</evidence>
<sequence length="277" mass="30813">MNPKQRGFTLIELLVVIAIIAILAAILFPVFAQAREKARAITCLSNMKQIGTGLMMYLQDYDETYPMDQYFSDPGTWKDQHYWHDSIYPYIKNGDRYANAAGNLVTWGQGGIFHCPSFPSNQSGQYGINNSISNDGWCPWNPPSNVHVATEAALPTPASTIVIAEKGQNDAPWGFAVFDSAEWAWTDYVAPVNGVPTHNGPHYDLDQSMNHDCDYTNTNGSGTWDGCGLFPRYRHTNTTNVAFCDGHAKAMTRGSINWYYNIYPGPTGVGPTIYEPY</sequence>
<keyword evidence="1" id="KW-0488">Methylation</keyword>
<dbReference type="STRING" id="454171.CP488_02295"/>
<feature type="domain" description="DUF1559" evidence="2">
    <location>
        <begin position="33"/>
        <end position="165"/>
    </location>
</feature>
<dbReference type="InParanoid" id="S0EZA1"/>
<dbReference type="AlphaFoldDB" id="S0EZA1"/>
<dbReference type="PANTHER" id="PTHR30093">
    <property type="entry name" value="GENERAL SECRETION PATHWAY PROTEIN G"/>
    <property type="match status" value="1"/>
</dbReference>
<dbReference type="OrthoDB" id="9799033at2"/>
<accession>S0EZA1</accession>
<dbReference type="SUPFAM" id="SSF54523">
    <property type="entry name" value="Pili subunits"/>
    <property type="match status" value="1"/>
</dbReference>
<dbReference type="PANTHER" id="PTHR30093:SF2">
    <property type="entry name" value="TYPE II SECRETION SYSTEM PROTEIN H"/>
    <property type="match status" value="1"/>
</dbReference>
<dbReference type="InterPro" id="IPR012902">
    <property type="entry name" value="N_methyl_site"/>
</dbReference>
<dbReference type="GO" id="GO:0015627">
    <property type="term" value="C:type II protein secretion system complex"/>
    <property type="evidence" value="ECO:0007669"/>
    <property type="project" value="InterPro"/>
</dbReference>
<dbReference type="Pfam" id="PF07963">
    <property type="entry name" value="N_methyl"/>
    <property type="match status" value="1"/>
</dbReference>
<dbReference type="eggNOG" id="COG4968">
    <property type="taxonomic scope" value="Bacteria"/>
</dbReference>
<dbReference type="PATRIC" id="fig|1303518.3.peg.1858"/>
<dbReference type="HOGENOM" id="CLU_041661_1_1_0"/>
<organism evidence="3 4">
    <name type="scientific">Chthonomonas calidirosea (strain DSM 23976 / ICMP 18418 / T49)</name>
    <dbReference type="NCBI Taxonomy" id="1303518"/>
    <lineage>
        <taxon>Bacteria</taxon>
        <taxon>Bacillati</taxon>
        <taxon>Armatimonadota</taxon>
        <taxon>Chthonomonadia</taxon>
        <taxon>Chthonomonadales</taxon>
        <taxon>Chthonomonadaceae</taxon>
        <taxon>Chthonomonas</taxon>
    </lineage>
</organism>